<proteinExistence type="predicted"/>
<gene>
    <name evidence="1" type="ORF">CEUSTIGMA_g889.t1</name>
</gene>
<dbReference type="InterPro" id="IPR027417">
    <property type="entry name" value="P-loop_NTPase"/>
</dbReference>
<dbReference type="STRING" id="1157962.A0A250WRG2"/>
<dbReference type="OrthoDB" id="420422at2759"/>
<dbReference type="SUPFAM" id="SSF52540">
    <property type="entry name" value="P-loop containing nucleoside triphosphate hydrolases"/>
    <property type="match status" value="1"/>
</dbReference>
<evidence type="ECO:0000313" key="2">
    <source>
        <dbReference type="Proteomes" id="UP000232323"/>
    </source>
</evidence>
<accession>A0A250WRG2</accession>
<dbReference type="PANTHER" id="PTHR46644:SF2">
    <property type="entry name" value="DNA REPAIR PROTEIN XRCC2"/>
    <property type="match status" value="1"/>
</dbReference>
<keyword evidence="2" id="KW-1185">Reference proteome</keyword>
<dbReference type="EMBL" id="BEGY01000003">
    <property type="protein sequence ID" value="GAX73437.1"/>
    <property type="molecule type" value="Genomic_DNA"/>
</dbReference>
<dbReference type="GO" id="GO:0033063">
    <property type="term" value="C:Rad51B-Rad51C-Rad51D-XRCC2 complex"/>
    <property type="evidence" value="ECO:0007669"/>
    <property type="project" value="InterPro"/>
</dbReference>
<dbReference type="AlphaFoldDB" id="A0A250WRG2"/>
<dbReference type="InterPro" id="IPR030547">
    <property type="entry name" value="XRCC2"/>
</dbReference>
<sequence>MAGNNSSRTSLLRPEVILEICGGHGAGKTELLITVAVHFLVYGGSGPQISALNKAAIWQHPSELSDSKGGEVYFIDLDGKFDMVRMIKVLKSHIERYHQDQQPEAELVKRQEHMLQDCLARFTLFTCHSTLEVLTVLIAMQRLLGRQKDSGQPFAGRTDSVGARMLLLDNVAAFYYQDRATRLGNKRISIIGPGEDKLDDPATCGTLTLQRLHASLSTLLSQVCIDHRMACICTKFIPSSSNITTASSITVESAQSTDSHASEAITMKEFMMLSWQSVVTHRIVLSPCHLSLMHGTTLHQGFIIRLYPQKRGIHTGLDHDVSSENSYQCCVEIGNTGVRNFILERGDVAL</sequence>
<dbReference type="Proteomes" id="UP000232323">
    <property type="component" value="Unassembled WGS sequence"/>
</dbReference>
<organism evidence="1 2">
    <name type="scientific">Chlamydomonas eustigma</name>
    <dbReference type="NCBI Taxonomy" id="1157962"/>
    <lineage>
        <taxon>Eukaryota</taxon>
        <taxon>Viridiplantae</taxon>
        <taxon>Chlorophyta</taxon>
        <taxon>core chlorophytes</taxon>
        <taxon>Chlorophyceae</taxon>
        <taxon>CS clade</taxon>
        <taxon>Chlamydomonadales</taxon>
        <taxon>Chlamydomonadaceae</taxon>
        <taxon>Chlamydomonas</taxon>
    </lineage>
</organism>
<dbReference type="GO" id="GO:0005657">
    <property type="term" value="C:replication fork"/>
    <property type="evidence" value="ECO:0007669"/>
    <property type="project" value="InterPro"/>
</dbReference>
<evidence type="ECO:0008006" key="3">
    <source>
        <dbReference type="Google" id="ProtNLM"/>
    </source>
</evidence>
<reference evidence="1 2" key="1">
    <citation type="submission" date="2017-08" db="EMBL/GenBank/DDBJ databases">
        <title>Acidophilic green algal genome provides insights into adaptation to an acidic environment.</title>
        <authorList>
            <person name="Hirooka S."/>
            <person name="Hirose Y."/>
            <person name="Kanesaki Y."/>
            <person name="Higuchi S."/>
            <person name="Fujiwara T."/>
            <person name="Onuma R."/>
            <person name="Era A."/>
            <person name="Ohbayashi R."/>
            <person name="Uzuka A."/>
            <person name="Nozaki H."/>
            <person name="Yoshikawa H."/>
            <person name="Miyagishima S.Y."/>
        </authorList>
    </citation>
    <scope>NUCLEOTIDE SEQUENCE [LARGE SCALE GENOMIC DNA]</scope>
    <source>
        <strain evidence="1 2">NIES-2499</strain>
    </source>
</reference>
<dbReference type="PANTHER" id="PTHR46644">
    <property type="entry name" value="DNA REPAIR PROTEIN XRCC2"/>
    <property type="match status" value="1"/>
</dbReference>
<dbReference type="Gene3D" id="3.40.50.300">
    <property type="entry name" value="P-loop containing nucleotide triphosphate hydrolases"/>
    <property type="match status" value="1"/>
</dbReference>
<evidence type="ECO:0000313" key="1">
    <source>
        <dbReference type="EMBL" id="GAX73437.1"/>
    </source>
</evidence>
<protein>
    <recommendedName>
        <fullName evidence="3">DNA recombination and repair protein Rad51-like C-terminal domain-containing protein</fullName>
    </recommendedName>
</protein>
<dbReference type="GO" id="GO:0000724">
    <property type="term" value="P:double-strand break repair via homologous recombination"/>
    <property type="evidence" value="ECO:0007669"/>
    <property type="project" value="InterPro"/>
</dbReference>
<comment type="caution">
    <text evidence="1">The sequence shown here is derived from an EMBL/GenBank/DDBJ whole genome shotgun (WGS) entry which is preliminary data.</text>
</comment>
<name>A0A250WRG2_9CHLO</name>